<comment type="caution">
    <text evidence="1">The sequence shown here is derived from an EMBL/GenBank/DDBJ whole genome shotgun (WGS) entry which is preliminary data.</text>
</comment>
<proteinExistence type="predicted"/>
<protein>
    <submittedName>
        <fullName evidence="1">BrnT family toxin</fullName>
    </submittedName>
</protein>
<dbReference type="InterPro" id="IPR038573">
    <property type="entry name" value="BrnT_sf"/>
</dbReference>
<dbReference type="Pfam" id="PF04365">
    <property type="entry name" value="BrnT_toxin"/>
    <property type="match status" value="1"/>
</dbReference>
<accession>A0ABR9VVC3</accession>
<dbReference type="Proteomes" id="UP000658720">
    <property type="component" value="Unassembled WGS sequence"/>
</dbReference>
<dbReference type="Gene3D" id="3.10.450.530">
    <property type="entry name" value="Ribonuclease toxin, BrnT, of type II toxin-antitoxin system"/>
    <property type="match status" value="1"/>
</dbReference>
<name>A0ABR9VVC3_9SYNC</name>
<organism evidence="1 2">
    <name type="scientific">Synechocystis salina LEGE 00031</name>
    <dbReference type="NCBI Taxonomy" id="1828736"/>
    <lineage>
        <taxon>Bacteria</taxon>
        <taxon>Bacillati</taxon>
        <taxon>Cyanobacteriota</taxon>
        <taxon>Cyanophyceae</taxon>
        <taxon>Synechococcales</taxon>
        <taxon>Merismopediaceae</taxon>
        <taxon>Synechocystis</taxon>
    </lineage>
</organism>
<dbReference type="InterPro" id="IPR007460">
    <property type="entry name" value="BrnT_toxin"/>
</dbReference>
<keyword evidence="2" id="KW-1185">Reference proteome</keyword>
<reference evidence="1 2" key="1">
    <citation type="submission" date="2020-10" db="EMBL/GenBank/DDBJ databases">
        <authorList>
            <person name="Castelo-Branco R."/>
            <person name="Eusebio N."/>
            <person name="Adriana R."/>
            <person name="Vieira A."/>
            <person name="Brugerolle De Fraissinette N."/>
            <person name="Rezende De Castro R."/>
            <person name="Schneider M.P."/>
            <person name="Vasconcelos V."/>
            <person name="Leao P.N."/>
        </authorList>
    </citation>
    <scope>NUCLEOTIDE SEQUENCE [LARGE SCALE GENOMIC DNA]</scope>
    <source>
        <strain evidence="1 2">LEGE 00031</strain>
    </source>
</reference>
<evidence type="ECO:0000313" key="1">
    <source>
        <dbReference type="EMBL" id="MBE9255305.1"/>
    </source>
</evidence>
<evidence type="ECO:0000313" key="2">
    <source>
        <dbReference type="Proteomes" id="UP000658720"/>
    </source>
</evidence>
<sequence>MDKKIAGFDWDEGNSHKCEKHGLTKDDIEQLFQGSVWTAPDVQHSTQEERFLAIGCSVAGRPMLVAFTFRNREGKLLIRPISARYMHQKEAKKYEQAFAQNEY</sequence>
<dbReference type="EMBL" id="JADEVV010000057">
    <property type="protein sequence ID" value="MBE9255305.1"/>
    <property type="molecule type" value="Genomic_DNA"/>
</dbReference>
<gene>
    <name evidence="1" type="ORF">IQ217_15970</name>
</gene>
<dbReference type="RefSeq" id="WP_194020710.1">
    <property type="nucleotide sequence ID" value="NZ_JADEVV010000057.1"/>
</dbReference>